<dbReference type="PANTHER" id="PTHR34754">
    <property type="entry name" value="COILED-COIL DOMAIN-CONTAINING PROTEIN 60"/>
    <property type="match status" value="1"/>
</dbReference>
<feature type="region of interest" description="Disordered" evidence="2">
    <location>
        <begin position="130"/>
        <end position="168"/>
    </location>
</feature>
<name>A0A7M7PD97_STRPU</name>
<feature type="region of interest" description="Disordered" evidence="2">
    <location>
        <begin position="470"/>
        <end position="491"/>
    </location>
</feature>
<dbReference type="Pfam" id="PF15769">
    <property type="entry name" value="DUF4698"/>
    <property type="match status" value="1"/>
</dbReference>
<feature type="compositionally biased region" description="Polar residues" evidence="2">
    <location>
        <begin position="526"/>
        <end position="548"/>
    </location>
</feature>
<evidence type="ECO:0000313" key="3">
    <source>
        <dbReference type="EnsemblMetazoa" id="XP_030850093"/>
    </source>
</evidence>
<accession>A0A7M7PD97</accession>
<feature type="compositionally biased region" description="Basic and acidic residues" evidence="2">
    <location>
        <begin position="141"/>
        <end position="150"/>
    </location>
</feature>
<evidence type="ECO:0000313" key="4">
    <source>
        <dbReference type="Proteomes" id="UP000007110"/>
    </source>
</evidence>
<keyword evidence="4" id="KW-1185">Reference proteome</keyword>
<reference evidence="4" key="1">
    <citation type="submission" date="2015-02" db="EMBL/GenBank/DDBJ databases">
        <title>Genome sequencing for Strongylocentrotus purpuratus.</title>
        <authorList>
            <person name="Murali S."/>
            <person name="Liu Y."/>
            <person name="Vee V."/>
            <person name="English A."/>
            <person name="Wang M."/>
            <person name="Skinner E."/>
            <person name="Han Y."/>
            <person name="Muzny D.M."/>
            <person name="Worley K.C."/>
            <person name="Gibbs R.A."/>
        </authorList>
    </citation>
    <scope>NUCLEOTIDE SEQUENCE</scope>
</reference>
<evidence type="ECO:0000256" key="1">
    <source>
        <dbReference type="SAM" id="Coils"/>
    </source>
</evidence>
<feature type="region of interest" description="Disordered" evidence="2">
    <location>
        <begin position="510"/>
        <end position="570"/>
    </location>
</feature>
<dbReference type="Proteomes" id="UP000007110">
    <property type="component" value="Unassembled WGS sequence"/>
</dbReference>
<reference evidence="3" key="2">
    <citation type="submission" date="2021-01" db="UniProtKB">
        <authorList>
            <consortium name="EnsemblMetazoa"/>
        </authorList>
    </citation>
    <scope>IDENTIFICATION</scope>
</reference>
<proteinExistence type="predicted"/>
<dbReference type="PANTHER" id="PTHR34754:SF1">
    <property type="entry name" value="COILED-COIL DOMAIN-CONTAINING PROTEIN 60"/>
    <property type="match status" value="1"/>
</dbReference>
<dbReference type="OMA" id="RDIIHCK"/>
<feature type="compositionally biased region" description="Basic and acidic residues" evidence="2">
    <location>
        <begin position="551"/>
        <end position="568"/>
    </location>
</feature>
<feature type="compositionally biased region" description="Basic and acidic residues" evidence="2">
    <location>
        <begin position="511"/>
        <end position="520"/>
    </location>
</feature>
<dbReference type="KEGG" id="spu:764890"/>
<organism evidence="3 4">
    <name type="scientific">Strongylocentrotus purpuratus</name>
    <name type="common">Purple sea urchin</name>
    <dbReference type="NCBI Taxonomy" id="7668"/>
    <lineage>
        <taxon>Eukaryota</taxon>
        <taxon>Metazoa</taxon>
        <taxon>Echinodermata</taxon>
        <taxon>Eleutherozoa</taxon>
        <taxon>Echinozoa</taxon>
        <taxon>Echinoidea</taxon>
        <taxon>Euechinoidea</taxon>
        <taxon>Echinacea</taxon>
        <taxon>Camarodonta</taxon>
        <taxon>Echinidea</taxon>
        <taxon>Strongylocentrotidae</taxon>
        <taxon>Strongylocentrotus</taxon>
    </lineage>
</organism>
<dbReference type="RefSeq" id="XP_030850093.1">
    <property type="nucleotide sequence ID" value="XM_030994233.1"/>
</dbReference>
<sequence length="785" mass="87724">MAEFYNSPSVKVKFIPGLPGSRQRYLPYRGGGRTLPGVLAVKEDGVLHTKPLPLKSHQGLQILARSGSHYNCASPAREDVFHDNYARRTKQLNEQGYNSVNHKPYQVLGGPVVLDEKQLILSALGQLKQNNSSASKSKGVSSEKEDDQSKDGQGGDGAEENPAAVKPYKFVVRRNNNSHKSLHKEVSTGRVMVKCAKLGHGVFTMIREQEELRVNAEHNERRRKEEQRKTEWQPAVVVVSDGEETDEELEKEESLSVYMAQGAESRKEVSFAFDAASTTAPDNLTTEQGDATRLSTAAMTTTAMATTPSKSILSGASSPTKRRRNKRLVEPARPYTPCHTNINIDPEGDETDKKAIFRQMCAVNWILEAMMIEPPAAMEAISKCWKIKYRDMENRSFCKTTIQRLRKDKALDTRWNAFISAEGAGHLAGLPSVFQKSRSPARGLLSTQNSGFTRTLRRLSANSTVNRAASAMGHSSVDQSPLSPKAEDSASSFLEAADKLADIQDSVSIQGKHEDGRGDTPGKLQRSPSVLSDRTATPSSKRSGSIVNKLSKHDLEEKDKQERPRERQVSTWVATTNRKLHRSQSAPIRNQEFKPIFPSRKHLYLAKELRTQFADVTEDQALMLHDKLEAMEKKRLERSENKFQSIRTNVHISSQLALLKEAGQDKDELLAEENKRKKKLEDESKWYQELVRNLPADISNDRPCMAILDKLQSLGKIESRKATPQKFLNVLAGLRHWEICSPDISAAIEFVREKVVGMAVEEFEAWYQAEMPNIARSKSAPPATT</sequence>
<dbReference type="EnsemblMetazoa" id="XM_030994233">
    <property type="protein sequence ID" value="XP_030850093"/>
    <property type="gene ID" value="LOC764890"/>
</dbReference>
<protein>
    <recommendedName>
        <fullName evidence="5">Coiled-coil domain-containing protein 60</fullName>
    </recommendedName>
</protein>
<dbReference type="OrthoDB" id="10017343at2759"/>
<evidence type="ECO:0008006" key="5">
    <source>
        <dbReference type="Google" id="ProtNLM"/>
    </source>
</evidence>
<dbReference type="InterPro" id="IPR031526">
    <property type="entry name" value="DUF4698"/>
</dbReference>
<keyword evidence="1" id="KW-0175">Coiled coil</keyword>
<dbReference type="AlphaFoldDB" id="A0A7M7PD97"/>
<dbReference type="GeneID" id="764890"/>
<dbReference type="InParanoid" id="A0A7M7PD97"/>
<feature type="coiled-coil region" evidence="1">
    <location>
        <begin position="663"/>
        <end position="690"/>
    </location>
</feature>
<evidence type="ECO:0000256" key="2">
    <source>
        <dbReference type="SAM" id="MobiDB-lite"/>
    </source>
</evidence>